<evidence type="ECO:0000256" key="1">
    <source>
        <dbReference type="SAM" id="Phobius"/>
    </source>
</evidence>
<dbReference type="HOGENOM" id="CLU_128738_1_0_11"/>
<evidence type="ECO:0000313" key="3">
    <source>
        <dbReference type="Proteomes" id="UP000014809"/>
    </source>
</evidence>
<accession>S4XJ53</accession>
<keyword evidence="3" id="KW-1185">Reference proteome</keyword>
<keyword evidence="1" id="KW-0812">Transmembrane</keyword>
<dbReference type="STRING" id="1200352.A606_10730"/>
<dbReference type="eggNOG" id="COG4270">
    <property type="taxonomic scope" value="Bacteria"/>
</dbReference>
<dbReference type="EMBL" id="CP003696">
    <property type="protein sequence ID" value="AGP31785.1"/>
    <property type="molecule type" value="Genomic_DNA"/>
</dbReference>
<gene>
    <name evidence="2" type="ORF">A606_10730</name>
</gene>
<proteinExistence type="predicted"/>
<feature type="transmembrane region" description="Helical" evidence="1">
    <location>
        <begin position="43"/>
        <end position="62"/>
    </location>
</feature>
<evidence type="ECO:0000313" key="2">
    <source>
        <dbReference type="EMBL" id="AGP31785.1"/>
    </source>
</evidence>
<dbReference type="PANTHER" id="PTHR36974:SF1">
    <property type="entry name" value="DOXX FAMILY MEMBRANE PROTEIN"/>
    <property type="match status" value="1"/>
</dbReference>
<evidence type="ECO:0008006" key="4">
    <source>
        <dbReference type="Google" id="ProtNLM"/>
    </source>
</evidence>
<protein>
    <recommendedName>
        <fullName evidence="4">DoxX family protein</fullName>
    </recommendedName>
</protein>
<dbReference type="Proteomes" id="UP000014809">
    <property type="component" value="Chromosome"/>
</dbReference>
<keyword evidence="1" id="KW-1133">Transmembrane helix</keyword>
<organism evidence="2 3">
    <name type="scientific">Corynebacterium terpenotabidum Y-11</name>
    <dbReference type="NCBI Taxonomy" id="1200352"/>
    <lineage>
        <taxon>Bacteria</taxon>
        <taxon>Bacillati</taxon>
        <taxon>Actinomycetota</taxon>
        <taxon>Actinomycetes</taxon>
        <taxon>Mycobacteriales</taxon>
        <taxon>Corynebacteriaceae</taxon>
        <taxon>Corynebacterium</taxon>
    </lineage>
</organism>
<dbReference type="OrthoDB" id="3267646at2"/>
<dbReference type="PANTHER" id="PTHR36974">
    <property type="entry name" value="MEMBRANE PROTEIN-RELATED"/>
    <property type="match status" value="1"/>
</dbReference>
<dbReference type="KEGG" id="cter:A606_10730"/>
<reference evidence="2 3" key="1">
    <citation type="submission" date="2012-06" db="EMBL/GenBank/DDBJ databases">
        <title>Complete genome sequence of Corynebacterium terpenotabidum Y-11 (=DSM 44721).</title>
        <authorList>
            <person name="Ruckert C."/>
            <person name="Albersmeier A."/>
            <person name="Al-Dilaimi A."/>
            <person name="Szczepanowski R."/>
            <person name="Kalinowski J."/>
        </authorList>
    </citation>
    <scope>NUCLEOTIDE SEQUENCE [LARGE SCALE GENOMIC DNA]</scope>
    <source>
        <strain evidence="2 3">Y-11</strain>
    </source>
</reference>
<feature type="transmembrane region" description="Helical" evidence="1">
    <location>
        <begin position="12"/>
        <end position="31"/>
    </location>
</feature>
<name>S4XJ53_9CORY</name>
<dbReference type="RefSeq" id="WP_020442134.1">
    <property type="nucleotide sequence ID" value="NC_021663.1"/>
</dbReference>
<keyword evidence="1" id="KW-0472">Membrane</keyword>
<dbReference type="AlphaFoldDB" id="S4XJ53"/>
<dbReference type="PATRIC" id="fig|1200352.3.peg.2190"/>
<sequence length="129" mass="13816">MTTSTDTVRTAVWASVFGGAGVLHFAVRPFYDTLVPEQLPGEAKYWTWGSGVLEFALAAAIANPGTRKKAARPAAAFLLGVLPGNVKMALDWQKDDRKSPALKAGGWARVALQFPMIASVLRVGQADHH</sequence>